<dbReference type="InterPro" id="IPR011990">
    <property type="entry name" value="TPR-like_helical_dom_sf"/>
</dbReference>
<dbReference type="InterPro" id="IPR032675">
    <property type="entry name" value="LRR_dom_sf"/>
</dbReference>
<feature type="repeat" description="TPR" evidence="3">
    <location>
        <begin position="4"/>
        <end position="37"/>
    </location>
</feature>
<name>A0AAV5GHL7_9BASI</name>
<dbReference type="InterPro" id="IPR001810">
    <property type="entry name" value="F-box_dom"/>
</dbReference>
<dbReference type="AlphaFoldDB" id="A0AAV5GHL7"/>
<dbReference type="Gene3D" id="1.25.40.10">
    <property type="entry name" value="Tetratricopeptide repeat domain"/>
    <property type="match status" value="1"/>
</dbReference>
<keyword evidence="1" id="KW-0677">Repeat</keyword>
<organism evidence="6 7">
    <name type="scientific">Rhodotorula paludigena</name>
    <dbReference type="NCBI Taxonomy" id="86838"/>
    <lineage>
        <taxon>Eukaryota</taxon>
        <taxon>Fungi</taxon>
        <taxon>Dikarya</taxon>
        <taxon>Basidiomycota</taxon>
        <taxon>Pucciniomycotina</taxon>
        <taxon>Microbotryomycetes</taxon>
        <taxon>Sporidiobolales</taxon>
        <taxon>Sporidiobolaceae</taxon>
        <taxon>Rhodotorula</taxon>
    </lineage>
</organism>
<dbReference type="PANTHER" id="PTHR22904">
    <property type="entry name" value="TPR REPEAT CONTAINING PROTEIN"/>
    <property type="match status" value="1"/>
</dbReference>
<dbReference type="Pfam" id="PF12937">
    <property type="entry name" value="F-box-like"/>
    <property type="match status" value="1"/>
</dbReference>
<feature type="region of interest" description="Disordered" evidence="4">
    <location>
        <begin position="601"/>
        <end position="642"/>
    </location>
</feature>
<comment type="caution">
    <text evidence="6">The sequence shown here is derived from an EMBL/GenBank/DDBJ whole genome shotgun (WGS) entry which is preliminary data.</text>
</comment>
<evidence type="ECO:0000313" key="6">
    <source>
        <dbReference type="EMBL" id="GJN89305.1"/>
    </source>
</evidence>
<evidence type="ECO:0000256" key="1">
    <source>
        <dbReference type="ARBA" id="ARBA00022737"/>
    </source>
</evidence>
<gene>
    <name evidence="6" type="ORF">Rhopal_002285-T1</name>
</gene>
<dbReference type="InterPro" id="IPR019734">
    <property type="entry name" value="TPR_rpt"/>
</dbReference>
<dbReference type="SUPFAM" id="SSF48452">
    <property type="entry name" value="TPR-like"/>
    <property type="match status" value="1"/>
</dbReference>
<evidence type="ECO:0000313" key="7">
    <source>
        <dbReference type="Proteomes" id="UP001342314"/>
    </source>
</evidence>
<dbReference type="SMART" id="SM00028">
    <property type="entry name" value="TPR"/>
    <property type="match status" value="3"/>
</dbReference>
<dbReference type="PANTHER" id="PTHR22904:SF523">
    <property type="entry name" value="STRESS-INDUCED-PHOSPHOPROTEIN 1"/>
    <property type="match status" value="1"/>
</dbReference>
<evidence type="ECO:0000259" key="5">
    <source>
        <dbReference type="Pfam" id="PF12937"/>
    </source>
</evidence>
<sequence>MSSAGALYASGLAAYRATSFETAVELFSDAISLAPKSAKLYDARATAYEKLNKLQEGLLDARQVVKFMPTSSKGYLRAAKMLKAAKKFSNAEALLQQALTKMPPEDEKGRRELEKELEDALELRRQAEHSPFSTLPYEIFLEIITLATASPDASSYTSSPIPRAKPARVDTLFSAMRVCRTWYRLIKDTPHLWTTLRVDGVINGKNAERKVAYFLAQAAGAGKSGGRRPGGSRAAHGLRRLVLTAAQDFSPPVYSGILDAVQQAGSASTLREIVLSFVDGSRTTVSVDNEASRSTEMFVFVEAHARETIESLSVCSGGRIYPDFDITSMYLSLPSLTSFHLWGSTTSNFVLGLRAPFLRNGIIPPSLADSDKGDANTAVSYPRTRARHFSAMGAVFVADSICHLESFPDLETLNLDVIGASIVWELFSAPKLRRFEATVYGESHVLELPMPDLERAWAQLESLRLGGAKRFAQRLFDEAIRLGPLRFDHLTHLDLSFASLSTAHLTQLFDSRNAPHLADLVLASTMVSPPDSTLSLPARLDALRSLDLSYTMWTTDATLREVARCAPRIERLAVRGNAFVTGRPIMELVRSRMPPVVLTEEDGGGCEAQAEGTNRAGRAASAGRAAGLSSSSRSASTSAPPAPRRYSLLTDLALEGCTKIETAAVEWLKKNVRPGGVKFQFLDPADKRGRSAQWMW</sequence>
<protein>
    <recommendedName>
        <fullName evidence="5">F-box domain-containing protein</fullName>
    </recommendedName>
</protein>
<dbReference type="GO" id="GO:0051879">
    <property type="term" value="F:Hsp90 protein binding"/>
    <property type="evidence" value="ECO:0007669"/>
    <property type="project" value="TreeGrafter"/>
</dbReference>
<dbReference type="SUPFAM" id="SSF52047">
    <property type="entry name" value="RNI-like"/>
    <property type="match status" value="1"/>
</dbReference>
<accession>A0AAV5GHL7</accession>
<evidence type="ECO:0000256" key="4">
    <source>
        <dbReference type="SAM" id="MobiDB-lite"/>
    </source>
</evidence>
<feature type="compositionally biased region" description="Low complexity" evidence="4">
    <location>
        <begin position="615"/>
        <end position="642"/>
    </location>
</feature>
<dbReference type="Gene3D" id="1.20.1280.50">
    <property type="match status" value="1"/>
</dbReference>
<dbReference type="Gene3D" id="3.80.10.10">
    <property type="entry name" value="Ribonuclease Inhibitor"/>
    <property type="match status" value="1"/>
</dbReference>
<dbReference type="PROSITE" id="PS50005">
    <property type="entry name" value="TPR"/>
    <property type="match status" value="1"/>
</dbReference>
<proteinExistence type="predicted"/>
<evidence type="ECO:0000256" key="2">
    <source>
        <dbReference type="ARBA" id="ARBA00022803"/>
    </source>
</evidence>
<evidence type="ECO:0000256" key="3">
    <source>
        <dbReference type="PROSITE-ProRule" id="PRU00339"/>
    </source>
</evidence>
<keyword evidence="2 3" id="KW-0802">TPR repeat</keyword>
<reference evidence="6 7" key="1">
    <citation type="submission" date="2021-12" db="EMBL/GenBank/DDBJ databases">
        <title>High titer production of polyol ester of fatty acids by Rhodotorula paludigena BS15 towards product separation-free biomass refinery.</title>
        <authorList>
            <person name="Mano J."/>
            <person name="Ono H."/>
            <person name="Tanaka T."/>
            <person name="Naito K."/>
            <person name="Sushida H."/>
            <person name="Ike M."/>
            <person name="Tokuyasu K."/>
            <person name="Kitaoka M."/>
        </authorList>
    </citation>
    <scope>NUCLEOTIDE SEQUENCE [LARGE SCALE GENOMIC DNA]</scope>
    <source>
        <strain evidence="6 7">BS15</strain>
    </source>
</reference>
<keyword evidence="7" id="KW-1185">Reference proteome</keyword>
<dbReference type="Proteomes" id="UP001342314">
    <property type="component" value="Unassembled WGS sequence"/>
</dbReference>
<feature type="domain" description="F-box" evidence="5">
    <location>
        <begin position="132"/>
        <end position="196"/>
    </location>
</feature>
<dbReference type="EMBL" id="BQKY01000004">
    <property type="protein sequence ID" value="GJN89305.1"/>
    <property type="molecule type" value="Genomic_DNA"/>
</dbReference>